<evidence type="ECO:0000256" key="7">
    <source>
        <dbReference type="ARBA" id="ARBA00023136"/>
    </source>
</evidence>
<evidence type="ECO:0000256" key="8">
    <source>
        <dbReference type="SAM" id="Phobius"/>
    </source>
</evidence>
<evidence type="ECO:0000313" key="11">
    <source>
        <dbReference type="Proteomes" id="UP000316030"/>
    </source>
</evidence>
<dbReference type="InterPro" id="IPR037185">
    <property type="entry name" value="EmrE-like"/>
</dbReference>
<proteinExistence type="inferred from homology"/>
<evidence type="ECO:0000256" key="6">
    <source>
        <dbReference type="ARBA" id="ARBA00022989"/>
    </source>
</evidence>
<dbReference type="PANTHER" id="PTHR22911">
    <property type="entry name" value="ACYL-MALONYL CONDENSING ENZYME-RELATED"/>
    <property type="match status" value="1"/>
</dbReference>
<keyword evidence="7 8" id="KW-0472">Membrane</keyword>
<feature type="transmembrane region" description="Helical" evidence="8">
    <location>
        <begin position="241"/>
        <end position="259"/>
    </location>
</feature>
<feature type="transmembrane region" description="Helical" evidence="8">
    <location>
        <begin position="102"/>
        <end position="120"/>
    </location>
</feature>
<evidence type="ECO:0000256" key="4">
    <source>
        <dbReference type="ARBA" id="ARBA00022475"/>
    </source>
</evidence>
<feature type="transmembrane region" description="Helical" evidence="8">
    <location>
        <begin position="37"/>
        <end position="58"/>
    </location>
</feature>
<dbReference type="RefSeq" id="WP_142493607.1">
    <property type="nucleotide sequence ID" value="NZ_FXTO01000013.1"/>
</dbReference>
<organism evidence="10 11">
    <name type="scientific">Thalassovita litoralis</name>
    <dbReference type="NCBI Taxonomy" id="1010611"/>
    <lineage>
        <taxon>Bacteria</taxon>
        <taxon>Pseudomonadati</taxon>
        <taxon>Pseudomonadota</taxon>
        <taxon>Alphaproteobacteria</taxon>
        <taxon>Rhodobacterales</taxon>
        <taxon>Roseobacteraceae</taxon>
        <taxon>Thalassovita</taxon>
    </lineage>
</organism>
<keyword evidence="3" id="KW-0813">Transport</keyword>
<keyword evidence="4" id="KW-1003">Cell membrane</keyword>
<reference evidence="10 11" key="1">
    <citation type="submission" date="2017-05" db="EMBL/GenBank/DDBJ databases">
        <authorList>
            <person name="Varghese N."/>
            <person name="Submissions S."/>
        </authorList>
    </citation>
    <scope>NUCLEOTIDE SEQUENCE [LARGE SCALE GENOMIC DNA]</scope>
    <source>
        <strain evidence="10 11">DSM 29506</strain>
    </source>
</reference>
<protein>
    <submittedName>
        <fullName evidence="10">Chloramphenicol-sensitive protein RarD</fullName>
    </submittedName>
</protein>
<feature type="transmembrane region" description="Helical" evidence="8">
    <location>
        <begin position="132"/>
        <end position="165"/>
    </location>
</feature>
<sequence>MTHGKSGILALVGACTIWGLSGLFYKLLAHIPPIEVLAHRTFWSFVFFALILVGQGRLRDLFQAIKSPRSALVIFFAAFMIGANWFLFIMSIQISKAMEASLGYYLFPLVAVLFGVLFFGERLGRMQVLAVGLAALAVSVLTIGLGVAPWVALLISLSFGIYGVVKKKLTLGPVVSVTAEVMLLCPIALTVMYLSWSQGQAAYGANLRDTVLLMISGPITATPLILFSFATKRVALGTVGLVQYLNPTLQFLCAVLVFGEPFGQWHAIAFGLIWTALAIYSVATLRQDRLSRKVAMAASGVSTVVKNPKSDGSAKP</sequence>
<keyword evidence="11" id="KW-1185">Reference proteome</keyword>
<feature type="transmembrane region" description="Helical" evidence="8">
    <location>
        <begin position="265"/>
        <end position="283"/>
    </location>
</feature>
<comment type="subcellular location">
    <subcellularLocation>
        <location evidence="1">Cell membrane</location>
        <topology evidence="1">Multi-pass membrane protein</topology>
    </subcellularLocation>
</comment>
<dbReference type="AlphaFoldDB" id="A0A521DZC6"/>
<name>A0A521DZC6_9RHOB</name>
<dbReference type="Proteomes" id="UP000316030">
    <property type="component" value="Unassembled WGS sequence"/>
</dbReference>
<evidence type="ECO:0000256" key="5">
    <source>
        <dbReference type="ARBA" id="ARBA00022692"/>
    </source>
</evidence>
<dbReference type="GO" id="GO:0005886">
    <property type="term" value="C:plasma membrane"/>
    <property type="evidence" value="ECO:0007669"/>
    <property type="project" value="UniProtKB-SubCell"/>
</dbReference>
<gene>
    <name evidence="10" type="ORF">SAMN06265173_11356</name>
</gene>
<dbReference type="OrthoDB" id="369870at2"/>
<evidence type="ECO:0000313" key="10">
    <source>
        <dbReference type="EMBL" id="SMO77073.1"/>
    </source>
</evidence>
<dbReference type="EMBL" id="FXTO01000013">
    <property type="protein sequence ID" value="SMO77073.1"/>
    <property type="molecule type" value="Genomic_DNA"/>
</dbReference>
<dbReference type="InterPro" id="IPR004626">
    <property type="entry name" value="RarD"/>
</dbReference>
<feature type="domain" description="EamA" evidence="9">
    <location>
        <begin position="151"/>
        <end position="280"/>
    </location>
</feature>
<feature type="transmembrane region" description="Helical" evidence="8">
    <location>
        <begin position="211"/>
        <end position="229"/>
    </location>
</feature>
<evidence type="ECO:0000256" key="1">
    <source>
        <dbReference type="ARBA" id="ARBA00004651"/>
    </source>
</evidence>
<keyword evidence="5 8" id="KW-0812">Transmembrane</keyword>
<dbReference type="InterPro" id="IPR000620">
    <property type="entry name" value="EamA_dom"/>
</dbReference>
<evidence type="ECO:0000256" key="3">
    <source>
        <dbReference type="ARBA" id="ARBA00022448"/>
    </source>
</evidence>
<evidence type="ECO:0000256" key="2">
    <source>
        <dbReference type="ARBA" id="ARBA00007362"/>
    </source>
</evidence>
<keyword evidence="6 8" id="KW-1133">Transmembrane helix</keyword>
<dbReference type="Pfam" id="PF00892">
    <property type="entry name" value="EamA"/>
    <property type="match status" value="2"/>
</dbReference>
<feature type="transmembrane region" description="Helical" evidence="8">
    <location>
        <begin position="70"/>
        <end position="90"/>
    </location>
</feature>
<dbReference type="PANTHER" id="PTHR22911:SF137">
    <property type="entry name" value="SOLUTE CARRIER FAMILY 35 MEMBER G2-RELATED"/>
    <property type="match status" value="1"/>
</dbReference>
<evidence type="ECO:0000259" key="9">
    <source>
        <dbReference type="Pfam" id="PF00892"/>
    </source>
</evidence>
<feature type="domain" description="EamA" evidence="9">
    <location>
        <begin position="6"/>
        <end position="142"/>
    </location>
</feature>
<comment type="similarity">
    <text evidence="2">Belongs to the EamA transporter family.</text>
</comment>
<accession>A0A521DZC6</accession>
<dbReference type="SUPFAM" id="SSF103481">
    <property type="entry name" value="Multidrug resistance efflux transporter EmrE"/>
    <property type="match status" value="2"/>
</dbReference>
<feature type="transmembrane region" description="Helical" evidence="8">
    <location>
        <begin position="177"/>
        <end position="196"/>
    </location>
</feature>
<feature type="transmembrane region" description="Helical" evidence="8">
    <location>
        <begin position="6"/>
        <end position="25"/>
    </location>
</feature>
<dbReference type="NCBIfam" id="TIGR00688">
    <property type="entry name" value="rarD"/>
    <property type="match status" value="1"/>
</dbReference>